<dbReference type="AlphaFoldDB" id="A0A971S1N2"/>
<evidence type="ECO:0000313" key="1">
    <source>
        <dbReference type="EMBL" id="NLW35704.1"/>
    </source>
</evidence>
<gene>
    <name evidence="1" type="ORF">GXY80_09530</name>
</gene>
<evidence type="ECO:0000313" key="2">
    <source>
        <dbReference type="Proteomes" id="UP000777265"/>
    </source>
</evidence>
<name>A0A971S1N2_9BACT</name>
<comment type="caution">
    <text evidence="1">The sequence shown here is derived from an EMBL/GenBank/DDBJ whole genome shotgun (WGS) entry which is preliminary data.</text>
</comment>
<dbReference type="Proteomes" id="UP000777265">
    <property type="component" value="Unassembled WGS sequence"/>
</dbReference>
<protein>
    <submittedName>
        <fullName evidence="1">Uncharacterized protein</fullName>
    </submittedName>
</protein>
<dbReference type="EMBL" id="JAAYEE010000161">
    <property type="protein sequence ID" value="NLW35704.1"/>
    <property type="molecule type" value="Genomic_DNA"/>
</dbReference>
<sequence>MSVAIVDARGWQNTLDLKTGEKIDAAGPVIEMVKDVLQRHPYPGDIDPGSNRWVSDAAFDLIDRYNPRFVFLTYAAQYFSGRYTPMSKETRARMISDVFLEAERFINRSGFAAIAAGTGDMTPLLGFIDITRLDGLAVCTHWSTRHAGLYGPSPEDMKLLGQHPHIEKIIPQEEVLSLFDGTSEQALRLPEYLMLACEGYAFKTISDAMRMPVMIPSLNFNVPLYAPGHAVEAITGIRQVLEKDLSEKNVAFIAMEGIGLDEFLWPHLPCRNGVEWCYYEPGEAQYLTIVSGRHRFLDYPTGSGYKYFNGSEGATRGYPFSGHFKSIPEGAFASTFPGRSIAVGNKSMFMHMVTGADLSVECFARNLYNQGTMAVIHRQDKL</sequence>
<proteinExistence type="predicted"/>
<reference evidence="1" key="2">
    <citation type="submission" date="2020-01" db="EMBL/GenBank/DDBJ databases">
        <authorList>
            <person name="Campanaro S."/>
        </authorList>
    </citation>
    <scope>NUCLEOTIDE SEQUENCE</scope>
    <source>
        <strain evidence="1">AS06rmzACSIP_7</strain>
    </source>
</reference>
<reference evidence="1" key="1">
    <citation type="journal article" date="2020" name="Biotechnol. Biofuels">
        <title>New insights from the biogas microbiome by comprehensive genome-resolved metagenomics of nearly 1600 species originating from multiple anaerobic digesters.</title>
        <authorList>
            <person name="Campanaro S."/>
            <person name="Treu L."/>
            <person name="Rodriguez-R L.M."/>
            <person name="Kovalovszki A."/>
            <person name="Ziels R.M."/>
            <person name="Maus I."/>
            <person name="Zhu X."/>
            <person name="Kougias P.G."/>
            <person name="Basile A."/>
            <person name="Luo G."/>
            <person name="Schluter A."/>
            <person name="Konstantinidis K.T."/>
            <person name="Angelidaki I."/>
        </authorList>
    </citation>
    <scope>NUCLEOTIDE SEQUENCE</scope>
    <source>
        <strain evidence="1">AS06rmzACSIP_7</strain>
    </source>
</reference>
<organism evidence="1 2">
    <name type="scientific">Syntrophorhabdus aromaticivorans</name>
    <dbReference type="NCBI Taxonomy" id="328301"/>
    <lineage>
        <taxon>Bacteria</taxon>
        <taxon>Pseudomonadati</taxon>
        <taxon>Thermodesulfobacteriota</taxon>
        <taxon>Syntrophorhabdia</taxon>
        <taxon>Syntrophorhabdales</taxon>
        <taxon>Syntrophorhabdaceae</taxon>
        <taxon>Syntrophorhabdus</taxon>
    </lineage>
</organism>
<accession>A0A971S1N2</accession>